<dbReference type="CDD" id="cd03016">
    <property type="entry name" value="PRX_1cys"/>
    <property type="match status" value="1"/>
</dbReference>
<comment type="similarity">
    <text evidence="5">Belongs to the peroxiredoxin family. Prx6 subfamily.</text>
</comment>
<dbReference type="InterPro" id="IPR013766">
    <property type="entry name" value="Thioredoxin_domain"/>
</dbReference>
<evidence type="ECO:0000256" key="7">
    <source>
        <dbReference type="PIRSR" id="PIRSR000239-1"/>
    </source>
</evidence>
<dbReference type="Gene3D" id="3.30.1020.10">
    <property type="entry name" value="Antioxidant, Horf6, Chain A, domain2"/>
    <property type="match status" value="1"/>
</dbReference>
<dbReference type="InterPro" id="IPR050217">
    <property type="entry name" value="Peroxiredoxin"/>
</dbReference>
<evidence type="ECO:0000256" key="2">
    <source>
        <dbReference type="ARBA" id="ARBA00022862"/>
    </source>
</evidence>
<protein>
    <recommendedName>
        <fullName evidence="9">Thioredoxin domain-containing protein</fullName>
    </recommendedName>
</protein>
<evidence type="ECO:0000259" key="9">
    <source>
        <dbReference type="PROSITE" id="PS51352"/>
    </source>
</evidence>
<evidence type="ECO:0000256" key="8">
    <source>
        <dbReference type="SAM" id="MobiDB-lite"/>
    </source>
</evidence>
<keyword evidence="3 6" id="KW-0560">Oxidoreductase</keyword>
<dbReference type="GO" id="GO:0033554">
    <property type="term" value="P:cellular response to stress"/>
    <property type="evidence" value="ECO:0007669"/>
    <property type="project" value="TreeGrafter"/>
</dbReference>
<evidence type="ECO:0000256" key="1">
    <source>
        <dbReference type="ARBA" id="ARBA00022559"/>
    </source>
</evidence>
<dbReference type="GO" id="GO:0042744">
    <property type="term" value="P:hydrogen peroxide catabolic process"/>
    <property type="evidence" value="ECO:0007669"/>
    <property type="project" value="TreeGrafter"/>
</dbReference>
<sequence>MHTVAARRETPALAGVPTRMEPTPYDGSGARGLRLGDQAPDFEAMTQDGPLRFHAATGDRWAILFSHPADFTPVCTTELAAVARLQPEWERRGVVVVGLSCDRVAHHRRWIQEINSVGHCKVRFPIVADPDRRIARQYAMLDHQDPSNTDDAGMPLTVRSVFIIDPRHVIRLIQTYPAAVGRNFDEILRCVDALQLTDRYPVATPADWALPKQPNRNVLVHVGISDDEARARFGADNVTVVNPYIRYTRLPYGEAEADSSPP</sequence>
<comment type="function">
    <text evidence="6">Thiol-specific peroxidase that catalyzes the reduction of hydrogen peroxide and organic hydroperoxides to water and alcohols, respectively.</text>
</comment>
<dbReference type="STRING" id="1555241.A0A4P9X0Q4"/>
<dbReference type="InterPro" id="IPR036249">
    <property type="entry name" value="Thioredoxin-like_sf"/>
</dbReference>
<organism evidence="10 11">
    <name type="scientific">Caulochytrium protostelioides</name>
    <dbReference type="NCBI Taxonomy" id="1555241"/>
    <lineage>
        <taxon>Eukaryota</taxon>
        <taxon>Fungi</taxon>
        <taxon>Fungi incertae sedis</taxon>
        <taxon>Chytridiomycota</taxon>
        <taxon>Chytridiomycota incertae sedis</taxon>
        <taxon>Chytridiomycetes</taxon>
        <taxon>Caulochytriales</taxon>
        <taxon>Caulochytriaceae</taxon>
        <taxon>Caulochytrium</taxon>
    </lineage>
</organism>
<proteinExistence type="inferred from homology"/>
<dbReference type="PIRSF" id="PIRSF000239">
    <property type="entry name" value="AHPC"/>
    <property type="match status" value="1"/>
</dbReference>
<dbReference type="Gene3D" id="3.40.30.10">
    <property type="entry name" value="Glutaredoxin"/>
    <property type="match status" value="1"/>
</dbReference>
<dbReference type="SUPFAM" id="SSF52833">
    <property type="entry name" value="Thioredoxin-like"/>
    <property type="match status" value="1"/>
</dbReference>
<accession>A0A4P9X0Q4</accession>
<keyword evidence="2 6" id="KW-0049">Antioxidant</keyword>
<gene>
    <name evidence="10" type="ORF">CXG81DRAFT_30490</name>
</gene>
<dbReference type="GO" id="GO:0005829">
    <property type="term" value="C:cytosol"/>
    <property type="evidence" value="ECO:0007669"/>
    <property type="project" value="TreeGrafter"/>
</dbReference>
<dbReference type="FunFam" id="3.40.30.10:FF:000011">
    <property type="entry name" value="Peroxiredoxin PRX1"/>
    <property type="match status" value="1"/>
</dbReference>
<evidence type="ECO:0000256" key="5">
    <source>
        <dbReference type="ARBA" id="ARBA00025719"/>
    </source>
</evidence>
<feature type="region of interest" description="Disordered" evidence="8">
    <location>
        <begin position="1"/>
        <end position="32"/>
    </location>
</feature>
<dbReference type="EMBL" id="ML014557">
    <property type="protein sequence ID" value="RKO98248.1"/>
    <property type="molecule type" value="Genomic_DNA"/>
</dbReference>
<dbReference type="InterPro" id="IPR024706">
    <property type="entry name" value="Peroxiredoxin_AhpC-typ"/>
</dbReference>
<dbReference type="GO" id="GO:0008379">
    <property type="term" value="F:thioredoxin peroxidase activity"/>
    <property type="evidence" value="ECO:0007669"/>
    <property type="project" value="TreeGrafter"/>
</dbReference>
<evidence type="ECO:0000313" key="11">
    <source>
        <dbReference type="Proteomes" id="UP000274922"/>
    </source>
</evidence>
<reference evidence="11" key="1">
    <citation type="journal article" date="2018" name="Nat. Microbiol.">
        <title>Leveraging single-cell genomics to expand the fungal tree of life.</title>
        <authorList>
            <person name="Ahrendt S.R."/>
            <person name="Quandt C.A."/>
            <person name="Ciobanu D."/>
            <person name="Clum A."/>
            <person name="Salamov A."/>
            <person name="Andreopoulos B."/>
            <person name="Cheng J.F."/>
            <person name="Woyke T."/>
            <person name="Pelin A."/>
            <person name="Henrissat B."/>
            <person name="Reynolds N.K."/>
            <person name="Benny G.L."/>
            <person name="Smith M.E."/>
            <person name="James T.Y."/>
            <person name="Grigoriev I.V."/>
        </authorList>
    </citation>
    <scope>NUCLEOTIDE SEQUENCE [LARGE SCALE GENOMIC DNA]</scope>
    <source>
        <strain evidence="11">ATCC 52028</strain>
    </source>
</reference>
<evidence type="ECO:0000256" key="6">
    <source>
        <dbReference type="PIRNR" id="PIRNR000239"/>
    </source>
</evidence>
<dbReference type="InterPro" id="IPR000866">
    <property type="entry name" value="AhpC/TSA"/>
</dbReference>
<keyword evidence="11" id="KW-1185">Reference proteome</keyword>
<dbReference type="OrthoDB" id="2996783at2759"/>
<feature type="domain" description="Thioredoxin" evidence="9">
    <location>
        <begin position="33"/>
        <end position="196"/>
    </location>
</feature>
<dbReference type="AlphaFoldDB" id="A0A4P9X0Q4"/>
<dbReference type="InterPro" id="IPR019479">
    <property type="entry name" value="Peroxiredoxin_C"/>
</dbReference>
<dbReference type="Proteomes" id="UP000274922">
    <property type="component" value="Unassembled WGS sequence"/>
</dbReference>
<dbReference type="Pfam" id="PF10417">
    <property type="entry name" value="1-cysPrx_C"/>
    <property type="match status" value="1"/>
</dbReference>
<dbReference type="PANTHER" id="PTHR10681:SF121">
    <property type="entry name" value="ALKYL HYDROPEROXIDE REDUCTASE C"/>
    <property type="match status" value="1"/>
</dbReference>
<evidence type="ECO:0000256" key="4">
    <source>
        <dbReference type="ARBA" id="ARBA00023284"/>
    </source>
</evidence>
<dbReference type="PANTHER" id="PTHR10681">
    <property type="entry name" value="THIOREDOXIN PEROXIDASE"/>
    <property type="match status" value="1"/>
</dbReference>
<evidence type="ECO:0000313" key="10">
    <source>
        <dbReference type="EMBL" id="RKO98248.1"/>
    </source>
</evidence>
<name>A0A4P9X0Q4_9FUNG</name>
<dbReference type="InterPro" id="IPR045020">
    <property type="entry name" value="PRX_1cys"/>
</dbReference>
<dbReference type="PROSITE" id="PS51352">
    <property type="entry name" value="THIOREDOXIN_2"/>
    <property type="match status" value="1"/>
</dbReference>
<dbReference type="GO" id="GO:0045454">
    <property type="term" value="P:cell redox homeostasis"/>
    <property type="evidence" value="ECO:0007669"/>
    <property type="project" value="TreeGrafter"/>
</dbReference>
<dbReference type="GO" id="GO:0006979">
    <property type="term" value="P:response to oxidative stress"/>
    <property type="evidence" value="ECO:0007669"/>
    <property type="project" value="TreeGrafter"/>
</dbReference>
<feature type="compositionally biased region" description="Basic and acidic residues" evidence="8">
    <location>
        <begin position="1"/>
        <end position="10"/>
    </location>
</feature>
<keyword evidence="1 6" id="KW-0575">Peroxidase</keyword>
<feature type="active site" description="Cysteine sulfenic acid (-SOH) intermediate; for peroxidase activity" evidence="7">
    <location>
        <position position="75"/>
    </location>
</feature>
<dbReference type="Pfam" id="PF00578">
    <property type="entry name" value="AhpC-TSA"/>
    <property type="match status" value="1"/>
</dbReference>
<evidence type="ECO:0000256" key="3">
    <source>
        <dbReference type="ARBA" id="ARBA00023002"/>
    </source>
</evidence>
<keyword evidence="4 6" id="KW-0676">Redox-active center</keyword>